<sequence>MDDGREQVSVSTRHGRPSGRLLSTSTVIAICNSGSSSQTKRALRGHQKTQPLTTSAIPIKFAPLHHTSRLATGQPAPHPFSTRQILVAAVRYCPSYQRCSAINPC</sequence>
<protein>
    <submittedName>
        <fullName evidence="2">Uncharacterized protein</fullName>
    </submittedName>
</protein>
<dbReference type="RefSeq" id="XP_001791473.1">
    <property type="nucleotide sequence ID" value="XM_001791421.1"/>
</dbReference>
<evidence type="ECO:0000313" key="3">
    <source>
        <dbReference type="Proteomes" id="UP000001055"/>
    </source>
</evidence>
<gene>
    <name evidence="2" type="ORF">SNOG_00800</name>
</gene>
<evidence type="ECO:0000256" key="1">
    <source>
        <dbReference type="SAM" id="MobiDB-lite"/>
    </source>
</evidence>
<name>Q0V5B4_PHANO</name>
<reference evidence="3" key="1">
    <citation type="journal article" date="2007" name="Plant Cell">
        <title>Dothideomycete-plant interactions illuminated by genome sequencing and EST analysis of the wheat pathogen Stagonospora nodorum.</title>
        <authorList>
            <person name="Hane J.K."/>
            <person name="Lowe R.G."/>
            <person name="Solomon P.S."/>
            <person name="Tan K.C."/>
            <person name="Schoch C.L."/>
            <person name="Spatafora J.W."/>
            <person name="Crous P.W."/>
            <person name="Kodira C."/>
            <person name="Birren B.W."/>
            <person name="Galagan J.E."/>
            <person name="Torriani S.F."/>
            <person name="McDonald B.A."/>
            <person name="Oliver R.P."/>
        </authorList>
    </citation>
    <scope>NUCLEOTIDE SEQUENCE [LARGE SCALE GENOMIC DNA]</scope>
    <source>
        <strain evidence="3">SN15 / ATCC MYA-4574 / FGSC 10173</strain>
    </source>
</reference>
<accession>Q0V5B4</accession>
<organism evidence="2 3">
    <name type="scientific">Phaeosphaeria nodorum (strain SN15 / ATCC MYA-4574 / FGSC 10173)</name>
    <name type="common">Glume blotch fungus</name>
    <name type="synonym">Parastagonospora nodorum</name>
    <dbReference type="NCBI Taxonomy" id="321614"/>
    <lineage>
        <taxon>Eukaryota</taxon>
        <taxon>Fungi</taxon>
        <taxon>Dikarya</taxon>
        <taxon>Ascomycota</taxon>
        <taxon>Pezizomycotina</taxon>
        <taxon>Dothideomycetes</taxon>
        <taxon>Pleosporomycetidae</taxon>
        <taxon>Pleosporales</taxon>
        <taxon>Pleosporineae</taxon>
        <taxon>Phaeosphaeriaceae</taxon>
        <taxon>Parastagonospora</taxon>
    </lineage>
</organism>
<dbReference type="InParanoid" id="Q0V5B4"/>
<dbReference type="GeneID" id="5968009"/>
<dbReference type="HOGENOM" id="CLU_2237543_0_0_1"/>
<feature type="region of interest" description="Disordered" evidence="1">
    <location>
        <begin position="1"/>
        <end position="21"/>
    </location>
</feature>
<evidence type="ECO:0000313" key="2">
    <source>
        <dbReference type="EMBL" id="EAT92295.1"/>
    </source>
</evidence>
<dbReference type="AlphaFoldDB" id="Q0V5B4"/>
<dbReference type="EMBL" id="CH445325">
    <property type="protein sequence ID" value="EAT92295.1"/>
    <property type="molecule type" value="Genomic_DNA"/>
</dbReference>
<proteinExistence type="predicted"/>
<dbReference type="KEGG" id="pno:SNOG_00800"/>
<dbReference type="Proteomes" id="UP000001055">
    <property type="component" value="Unassembled WGS sequence"/>
</dbReference>